<dbReference type="Pfam" id="PF17757">
    <property type="entry name" value="UvrB_inter"/>
    <property type="match status" value="1"/>
</dbReference>
<dbReference type="HAMAP" id="MF_00969">
    <property type="entry name" value="TRCF"/>
    <property type="match status" value="1"/>
</dbReference>
<dbReference type="InterPro" id="IPR001650">
    <property type="entry name" value="Helicase_C-like"/>
</dbReference>
<dbReference type="EC" id="3.6.4.-" evidence="13"/>
<name>A0A542XHT7_SALAC</name>
<dbReference type="GO" id="GO:0005524">
    <property type="term" value="F:ATP binding"/>
    <property type="evidence" value="ECO:0007669"/>
    <property type="project" value="UniProtKB-UniRule"/>
</dbReference>
<dbReference type="FunFam" id="3.40.50.300:FF:000300">
    <property type="entry name" value="Transcription-repair-coupling factor"/>
    <property type="match status" value="1"/>
</dbReference>
<dbReference type="EMBL" id="BOQM01000011">
    <property type="protein sequence ID" value="GIM84893.1"/>
    <property type="molecule type" value="Genomic_DNA"/>
</dbReference>
<dbReference type="GO" id="GO:0016787">
    <property type="term" value="F:hydrolase activity"/>
    <property type="evidence" value="ECO:0007669"/>
    <property type="project" value="UniProtKB-KW"/>
</dbReference>
<dbReference type="InterPro" id="IPR014001">
    <property type="entry name" value="Helicase_ATP-bd"/>
</dbReference>
<dbReference type="GO" id="GO:0003684">
    <property type="term" value="F:damaged DNA binding"/>
    <property type="evidence" value="ECO:0007669"/>
    <property type="project" value="InterPro"/>
</dbReference>
<keyword evidence="3 13" id="KW-0547">Nucleotide-binding</keyword>
<dbReference type="Gene3D" id="3.90.1150.50">
    <property type="entry name" value="Transcription-repair-coupling factor, D7 domain"/>
    <property type="match status" value="1"/>
</dbReference>
<dbReference type="Proteomes" id="UP000315983">
    <property type="component" value="Unassembled WGS sequence"/>
</dbReference>
<dbReference type="Pfam" id="PF00271">
    <property type="entry name" value="Helicase_C"/>
    <property type="match status" value="1"/>
</dbReference>
<keyword evidence="9 13" id="KW-0234">DNA repair</keyword>
<dbReference type="SMART" id="SM00982">
    <property type="entry name" value="TRCF"/>
    <property type="match status" value="1"/>
</dbReference>
<reference evidence="16 19" key="2">
    <citation type="submission" date="2021-03" db="EMBL/GenBank/DDBJ databases">
        <title>Whole genome shotgun sequence of Salinispora arenicola NBRC 105043.</title>
        <authorList>
            <person name="Komaki H."/>
            <person name="Tamura T."/>
        </authorList>
    </citation>
    <scope>NUCLEOTIDE SEQUENCE [LARGE SCALE GENOMIC DNA]</scope>
    <source>
        <strain evidence="16 19">NBRC 105043</strain>
    </source>
</reference>
<dbReference type="SMART" id="SM00487">
    <property type="entry name" value="DEXDc"/>
    <property type="match status" value="1"/>
</dbReference>
<evidence type="ECO:0000256" key="6">
    <source>
        <dbReference type="ARBA" id="ARBA00022806"/>
    </source>
</evidence>
<dbReference type="AlphaFoldDB" id="A0A542XHT7"/>
<evidence type="ECO:0000256" key="4">
    <source>
        <dbReference type="ARBA" id="ARBA00022763"/>
    </source>
</evidence>
<dbReference type="PANTHER" id="PTHR47964">
    <property type="entry name" value="ATP-DEPENDENT DNA HELICASE HOMOLOG RECG, CHLOROPLASTIC"/>
    <property type="match status" value="1"/>
</dbReference>
<dbReference type="PROSITE" id="PS51194">
    <property type="entry name" value="HELICASE_CTER"/>
    <property type="match status" value="1"/>
</dbReference>
<keyword evidence="6" id="KW-0347">Helicase</keyword>
<dbReference type="SUPFAM" id="SSF141259">
    <property type="entry name" value="CarD-like"/>
    <property type="match status" value="1"/>
</dbReference>
<dbReference type="FunFam" id="3.40.50.300:FF:000546">
    <property type="entry name" value="Transcription-repair-coupling factor"/>
    <property type="match status" value="1"/>
</dbReference>
<dbReference type="SMART" id="SM00490">
    <property type="entry name" value="HELICc"/>
    <property type="match status" value="1"/>
</dbReference>
<dbReference type="GeneID" id="93769800"/>
<dbReference type="SUPFAM" id="SSF52540">
    <property type="entry name" value="P-loop containing nucleoside triphosphate hydrolases"/>
    <property type="match status" value="4"/>
</dbReference>
<dbReference type="Proteomes" id="UP000677457">
    <property type="component" value="Unassembled WGS sequence"/>
</dbReference>
<evidence type="ECO:0000256" key="10">
    <source>
        <dbReference type="ARBA" id="ARBA00061104"/>
    </source>
</evidence>
<dbReference type="GO" id="GO:0005737">
    <property type="term" value="C:cytoplasm"/>
    <property type="evidence" value="ECO:0007669"/>
    <property type="project" value="UniProtKB-SubCell"/>
</dbReference>
<dbReference type="RefSeq" id="WP_043546336.1">
    <property type="nucleotide sequence ID" value="NZ_BOQM01000011.1"/>
</dbReference>
<evidence type="ECO:0000256" key="5">
    <source>
        <dbReference type="ARBA" id="ARBA00022801"/>
    </source>
</evidence>
<gene>
    <name evidence="13 16" type="primary">mfd</name>
    <name evidence="17" type="ORF">FB564_0446</name>
    <name evidence="16" type="ORF">Sar04_19610</name>
</gene>
<keyword evidence="5 13" id="KW-0378">Hydrolase</keyword>
<dbReference type="PROSITE" id="PS51192">
    <property type="entry name" value="HELICASE_ATP_BIND_1"/>
    <property type="match status" value="1"/>
</dbReference>
<evidence type="ECO:0000313" key="16">
    <source>
        <dbReference type="EMBL" id="GIM84893.1"/>
    </source>
</evidence>
<evidence type="ECO:0000256" key="11">
    <source>
        <dbReference type="ARBA" id="ARBA00061399"/>
    </source>
</evidence>
<proteinExistence type="inferred from homology"/>
<dbReference type="Gene3D" id="3.40.50.11180">
    <property type="match status" value="1"/>
</dbReference>
<feature type="domain" description="Helicase ATP-binding" evidence="14">
    <location>
        <begin position="672"/>
        <end position="833"/>
    </location>
</feature>
<reference evidence="17 18" key="1">
    <citation type="submission" date="2019-06" db="EMBL/GenBank/DDBJ databases">
        <title>Sequencing the genomes of 1000 actinobacteria strains.</title>
        <authorList>
            <person name="Klenk H.-P."/>
        </authorList>
    </citation>
    <scope>NUCLEOTIDE SEQUENCE [LARGE SCALE GENOMIC DNA]</scope>
    <source>
        <strain evidence="17 18">DSM 44819</strain>
    </source>
</reference>
<comment type="function">
    <text evidence="13">Couples transcription and DNA repair by recognizing RNA polymerase (RNAP) stalled at DNA lesions. Mediates ATP-dependent release of RNAP and its truncated transcript from the DNA, and recruitment of nucleotide excision repair machinery to the damaged site.</text>
</comment>
<organism evidence="17 18">
    <name type="scientific">Salinispora arenicola</name>
    <dbReference type="NCBI Taxonomy" id="168697"/>
    <lineage>
        <taxon>Bacteria</taxon>
        <taxon>Bacillati</taxon>
        <taxon>Actinomycetota</taxon>
        <taxon>Actinomycetes</taxon>
        <taxon>Micromonosporales</taxon>
        <taxon>Micromonosporaceae</taxon>
        <taxon>Salinispora</taxon>
    </lineage>
</organism>
<sequence length="1218" mass="133238">MLTGLFVAALTDPALARARDLARSGAAQVDGLDLTAPPALRPFAVAAIAADEPVGGAGRPVLAVTATTREADDLAAALGCLIPADQVSVFPSWETLPHERLSPRSDTVGRRLAVLRRLAHPDAADSQGRHGPLRVIVAPVRSLLQPQLKGLGELEPVRLAAGDEADLEDLARRLTDLAYARVDLVTKRGEFAVRGGILDVFPPTDEHPARVEFWGDEVEEIRTFAVADQRTIEGVGQLWAPPCRELLLTPAVRKRAAALAVDHPELAEILDKLAEGIPVEGMESLAPVLIGADSMELLLDTMPAGTHVLLCDPERIRTRAHDLVRTSAEFLQASWAAAAVGGAAPIDLGAAAFRTLADVRVRARALGQPWWTVSPFGLAEPATAPARQPWEDEPAEIDVTPDDAIAVTVAAQPAPLYHGETARVVDDLKRWAGEGWSVALVFEGHGPAQRAVEVLHDAGLGVRLVDEVPAAPATGEILVSRGSLTGGFVDAASRFVLLTGDDVTGGRGTSTRDMRKLPSRRRNTIDPLELRAGDHVVHEQHGIGRYVELVQRTVNGASREYLVIEYAPSKRGQPGDRLFVPTDQLDQLSRYVGGEQPTLHKMGGSDWQKSKARARKAVREIAAQLIQLYAARKASKGHPFGPDTPWQRELEDAFPWQETPDQLAAIEEVKRDMEQTVPMDRLICGDVGYGKTEIAVRAAFKAIQDGRQVAVLVPTTLLVQQHYNTFAERMSQFPATIRQLSRFQTSKEAEQTLTMAADGTADIVIGTHRLLQASARFKSLGLVIVDEEQRFGVEHKEHLKSVRASVDVLSMSATPIPRTLEMAITGIREMSTIATPPEERHPVLTAVGVYDERQVAAAIHRELLRDGQVFYLHNRVESIERAARRLRELVPEARVAVAHGQLGEEALERVMVGFWEKQFDVLVCTTIVESGIDIPNANTLIVERADLLGLAQLHQIRGRVGRGRERAYAYFLYPSDKPLTEHAHERLATIAQHTELGAGMYVAMKDLEIRGAGNLLGGEQSGHIEGVGFDLYVRMVGEAVQAFKGERPEEETEVKVDLPVDAHLPHDYVGVERLRLEMYRKLAEARDEERLRAVVAELTDRYGEPPAPVQNLVAVARFRLLARRYGLTDVSMQGRHLRFGPLPLPDSKQLRLKRYHPDAVYKQALEQVSVPRPSTRRIGGELLRDQALLEWCGQLLADVLGEPRELAGAAGSAVRGGR</sequence>
<dbReference type="InterPro" id="IPR011545">
    <property type="entry name" value="DEAD/DEAH_box_helicase_dom"/>
</dbReference>
<dbReference type="Pfam" id="PF02559">
    <property type="entry name" value="CarD_TRCF_RID"/>
    <property type="match status" value="1"/>
</dbReference>
<evidence type="ECO:0000256" key="9">
    <source>
        <dbReference type="ARBA" id="ARBA00023204"/>
    </source>
</evidence>
<comment type="similarity">
    <text evidence="10 13">In the N-terminal section; belongs to the UvrB family.</text>
</comment>
<comment type="subcellular location">
    <subcellularLocation>
        <location evidence="1 13">Cytoplasm</location>
    </subcellularLocation>
</comment>
<evidence type="ECO:0000256" key="13">
    <source>
        <dbReference type="HAMAP-Rule" id="MF_00969"/>
    </source>
</evidence>
<dbReference type="InterPro" id="IPR047112">
    <property type="entry name" value="RecG/Mfd"/>
</dbReference>
<dbReference type="Pfam" id="PF03461">
    <property type="entry name" value="TRCF"/>
    <property type="match status" value="1"/>
</dbReference>
<protein>
    <recommendedName>
        <fullName evidence="12 13">Transcription-repair-coupling factor</fullName>
        <shortName evidence="13">TRCF</shortName>
        <ecNumber evidence="13">3.6.4.-</ecNumber>
    </recommendedName>
</protein>
<dbReference type="EMBL" id="VFOL01000001">
    <property type="protein sequence ID" value="TQL35401.1"/>
    <property type="molecule type" value="Genomic_DNA"/>
</dbReference>
<evidence type="ECO:0000256" key="8">
    <source>
        <dbReference type="ARBA" id="ARBA00023125"/>
    </source>
</evidence>
<evidence type="ECO:0000313" key="17">
    <source>
        <dbReference type="EMBL" id="TQL35401.1"/>
    </source>
</evidence>
<dbReference type="InterPro" id="IPR005118">
    <property type="entry name" value="TRCF_C"/>
</dbReference>
<dbReference type="SUPFAM" id="SSF143517">
    <property type="entry name" value="TRCF domain-like"/>
    <property type="match status" value="1"/>
</dbReference>
<feature type="domain" description="Helicase C-terminal" evidence="15">
    <location>
        <begin position="851"/>
        <end position="1008"/>
    </location>
</feature>
<evidence type="ECO:0000313" key="19">
    <source>
        <dbReference type="Proteomes" id="UP000677457"/>
    </source>
</evidence>
<evidence type="ECO:0000259" key="14">
    <source>
        <dbReference type="PROSITE" id="PS51192"/>
    </source>
</evidence>
<evidence type="ECO:0000256" key="2">
    <source>
        <dbReference type="ARBA" id="ARBA00022490"/>
    </source>
</evidence>
<dbReference type="NCBIfam" id="TIGR00580">
    <property type="entry name" value="mfd"/>
    <property type="match status" value="1"/>
</dbReference>
<keyword evidence="2 13" id="KW-0963">Cytoplasm</keyword>
<keyword evidence="7 13" id="KW-0067">ATP-binding</keyword>
<evidence type="ECO:0000256" key="12">
    <source>
        <dbReference type="ARBA" id="ARBA00070128"/>
    </source>
</evidence>
<dbReference type="InterPro" id="IPR003711">
    <property type="entry name" value="CarD-like/TRCF_RID"/>
</dbReference>
<accession>A0A542XHT7</accession>
<evidence type="ECO:0000256" key="7">
    <source>
        <dbReference type="ARBA" id="ARBA00022840"/>
    </source>
</evidence>
<evidence type="ECO:0000256" key="1">
    <source>
        <dbReference type="ARBA" id="ARBA00004496"/>
    </source>
</evidence>
<dbReference type="InterPro" id="IPR041471">
    <property type="entry name" value="UvrB_inter"/>
</dbReference>
<dbReference type="Gene3D" id="3.30.2060.10">
    <property type="entry name" value="Penicillin-binding protein 1b domain"/>
    <property type="match status" value="1"/>
</dbReference>
<comment type="caution">
    <text evidence="17">The sequence shown here is derived from an EMBL/GenBank/DDBJ whole genome shotgun (WGS) entry which is preliminary data.</text>
</comment>
<comment type="similarity">
    <text evidence="11 13">In the C-terminal section; belongs to the helicase family. RecG subfamily.</text>
</comment>
<evidence type="ECO:0000259" key="15">
    <source>
        <dbReference type="PROSITE" id="PS51194"/>
    </source>
</evidence>
<dbReference type="GO" id="GO:0000716">
    <property type="term" value="P:transcription-coupled nucleotide-excision repair, DNA damage recognition"/>
    <property type="evidence" value="ECO:0007669"/>
    <property type="project" value="UniProtKB-UniRule"/>
</dbReference>
<dbReference type="InterPro" id="IPR027417">
    <property type="entry name" value="P-loop_NTPase"/>
</dbReference>
<dbReference type="InterPro" id="IPR036101">
    <property type="entry name" value="CarD-like/TRCF_RID_sf"/>
</dbReference>
<dbReference type="GO" id="GO:0003678">
    <property type="term" value="F:DNA helicase activity"/>
    <property type="evidence" value="ECO:0007669"/>
    <property type="project" value="TreeGrafter"/>
</dbReference>
<dbReference type="InterPro" id="IPR004576">
    <property type="entry name" value="Mfd"/>
</dbReference>
<dbReference type="GO" id="GO:0006355">
    <property type="term" value="P:regulation of DNA-templated transcription"/>
    <property type="evidence" value="ECO:0007669"/>
    <property type="project" value="UniProtKB-UniRule"/>
</dbReference>
<evidence type="ECO:0000256" key="3">
    <source>
        <dbReference type="ARBA" id="ARBA00022741"/>
    </source>
</evidence>
<dbReference type="PANTHER" id="PTHR47964:SF1">
    <property type="entry name" value="ATP-DEPENDENT DNA HELICASE HOMOLOG RECG, CHLOROPLASTIC"/>
    <property type="match status" value="1"/>
</dbReference>
<dbReference type="Gene3D" id="3.40.50.300">
    <property type="entry name" value="P-loop containing nucleotide triphosphate hydrolases"/>
    <property type="match status" value="2"/>
</dbReference>
<dbReference type="CDD" id="cd17991">
    <property type="entry name" value="DEXHc_TRCF"/>
    <property type="match status" value="1"/>
</dbReference>
<keyword evidence="8 13" id="KW-0238">DNA-binding</keyword>
<evidence type="ECO:0000313" key="18">
    <source>
        <dbReference type="Proteomes" id="UP000315983"/>
    </source>
</evidence>
<dbReference type="SMART" id="SM01058">
    <property type="entry name" value="CarD_TRCF"/>
    <property type="match status" value="1"/>
</dbReference>
<dbReference type="Gene3D" id="2.40.10.170">
    <property type="match status" value="1"/>
</dbReference>
<keyword evidence="4 13" id="KW-0227">DNA damage</keyword>
<dbReference type="InterPro" id="IPR037235">
    <property type="entry name" value="TRCF-like_C_D7"/>
</dbReference>
<keyword evidence="19" id="KW-1185">Reference proteome</keyword>
<dbReference type="Pfam" id="PF00270">
    <property type="entry name" value="DEAD"/>
    <property type="match status" value="1"/>
</dbReference>